<feature type="signal peptide" evidence="1">
    <location>
        <begin position="1"/>
        <end position="31"/>
    </location>
</feature>
<comment type="caution">
    <text evidence="2">The sequence shown here is derived from an EMBL/GenBank/DDBJ whole genome shotgun (WGS) entry which is preliminary data.</text>
</comment>
<name>A0A231GSP0_9NOCA</name>
<organism evidence="2 3">
    <name type="scientific">Nocardia cerradoensis</name>
    <dbReference type="NCBI Taxonomy" id="85688"/>
    <lineage>
        <taxon>Bacteria</taxon>
        <taxon>Bacillati</taxon>
        <taxon>Actinomycetota</taxon>
        <taxon>Actinomycetes</taxon>
        <taxon>Mycobacteriales</taxon>
        <taxon>Nocardiaceae</taxon>
        <taxon>Nocardia</taxon>
    </lineage>
</organism>
<sequence length="77" mass="7716">MLATQSISVRIAAATAVLATALLTGAGAAAAAEPDRQAEPTSVAPRGPQHLLHQFVTGIIGATGSQCSFDTRPDCGK</sequence>
<dbReference type="Proteomes" id="UP000215506">
    <property type="component" value="Unassembled WGS sequence"/>
</dbReference>
<evidence type="ECO:0000256" key="1">
    <source>
        <dbReference type="SAM" id="SignalP"/>
    </source>
</evidence>
<keyword evidence="3" id="KW-1185">Reference proteome</keyword>
<proteinExistence type="predicted"/>
<dbReference type="AlphaFoldDB" id="A0A231GSP0"/>
<protein>
    <submittedName>
        <fullName evidence="2">Uncharacterized protein</fullName>
    </submittedName>
</protein>
<dbReference type="EMBL" id="NGAF01000418">
    <property type="protein sequence ID" value="OXR39565.1"/>
    <property type="molecule type" value="Genomic_DNA"/>
</dbReference>
<gene>
    <name evidence="2" type="ORF">B7C42_08367</name>
</gene>
<evidence type="ECO:0000313" key="3">
    <source>
        <dbReference type="Proteomes" id="UP000215506"/>
    </source>
</evidence>
<reference evidence="2 3" key="1">
    <citation type="submission" date="2017-07" db="EMBL/GenBank/DDBJ databases">
        <title>First draft Genome Sequence of Nocardia cerradoensis isolated from human infection.</title>
        <authorList>
            <person name="Carrasco G."/>
        </authorList>
    </citation>
    <scope>NUCLEOTIDE SEQUENCE [LARGE SCALE GENOMIC DNA]</scope>
    <source>
        <strain evidence="2 3">CNM20130759</strain>
    </source>
</reference>
<dbReference type="RefSeq" id="WP_094028533.1">
    <property type="nucleotide sequence ID" value="NZ_NGAF01000418.1"/>
</dbReference>
<accession>A0A231GSP0</accession>
<keyword evidence="1" id="KW-0732">Signal</keyword>
<feature type="chain" id="PRO_5012940676" evidence="1">
    <location>
        <begin position="32"/>
        <end position="77"/>
    </location>
</feature>
<evidence type="ECO:0000313" key="2">
    <source>
        <dbReference type="EMBL" id="OXR39565.1"/>
    </source>
</evidence>